<name>A0A0G0JD59_9BACT</name>
<dbReference type="AlphaFoldDB" id="A0A0G0JD59"/>
<dbReference type="Proteomes" id="UP000033876">
    <property type="component" value="Unassembled WGS sequence"/>
</dbReference>
<evidence type="ECO:0000313" key="2">
    <source>
        <dbReference type="Proteomes" id="UP000033876"/>
    </source>
</evidence>
<organism evidence="1 2">
    <name type="scientific">Candidatus Nomurabacteria bacterium GW2011_GWB1_37_5</name>
    <dbReference type="NCBI Taxonomy" id="1618742"/>
    <lineage>
        <taxon>Bacteria</taxon>
        <taxon>Candidatus Nomuraibacteriota</taxon>
    </lineage>
</organism>
<evidence type="ECO:0000313" key="1">
    <source>
        <dbReference type="EMBL" id="KKQ34719.1"/>
    </source>
</evidence>
<protein>
    <submittedName>
        <fullName evidence="1">Uncharacterized protein</fullName>
    </submittedName>
</protein>
<sequence>MVEPENKEIILNAEDKKALDYAEAYMKLMELSNKIKTNPSFKKEEFDEQYFPLMEIVMPEIKTASKEAREQSRDAFYDASKNK</sequence>
<accession>A0A0G0JD59</accession>
<dbReference type="EMBL" id="LBTF01000039">
    <property type="protein sequence ID" value="KKQ34719.1"/>
    <property type="molecule type" value="Genomic_DNA"/>
</dbReference>
<comment type="caution">
    <text evidence="1">The sequence shown here is derived from an EMBL/GenBank/DDBJ whole genome shotgun (WGS) entry which is preliminary data.</text>
</comment>
<reference evidence="1 2" key="1">
    <citation type="journal article" date="2015" name="Nature">
        <title>rRNA introns, odd ribosomes, and small enigmatic genomes across a large radiation of phyla.</title>
        <authorList>
            <person name="Brown C.T."/>
            <person name="Hug L.A."/>
            <person name="Thomas B.C."/>
            <person name="Sharon I."/>
            <person name="Castelle C.J."/>
            <person name="Singh A."/>
            <person name="Wilkins M.J."/>
            <person name="Williams K.H."/>
            <person name="Banfield J.F."/>
        </authorList>
    </citation>
    <scope>NUCLEOTIDE SEQUENCE [LARGE SCALE GENOMIC DNA]</scope>
</reference>
<gene>
    <name evidence="1" type="ORF">US50_C0039G0015</name>
</gene>
<proteinExistence type="predicted"/>